<organism evidence="1">
    <name type="scientific">Arundo donax</name>
    <name type="common">Giant reed</name>
    <name type="synonym">Donax arundinaceus</name>
    <dbReference type="NCBI Taxonomy" id="35708"/>
    <lineage>
        <taxon>Eukaryota</taxon>
        <taxon>Viridiplantae</taxon>
        <taxon>Streptophyta</taxon>
        <taxon>Embryophyta</taxon>
        <taxon>Tracheophyta</taxon>
        <taxon>Spermatophyta</taxon>
        <taxon>Magnoliopsida</taxon>
        <taxon>Liliopsida</taxon>
        <taxon>Poales</taxon>
        <taxon>Poaceae</taxon>
        <taxon>PACMAD clade</taxon>
        <taxon>Arundinoideae</taxon>
        <taxon>Arundineae</taxon>
        <taxon>Arundo</taxon>
    </lineage>
</organism>
<reference evidence="1" key="1">
    <citation type="submission" date="2014-09" db="EMBL/GenBank/DDBJ databases">
        <authorList>
            <person name="Magalhaes I.L.F."/>
            <person name="Oliveira U."/>
            <person name="Santos F.R."/>
            <person name="Vidigal T.H.D.A."/>
            <person name="Brescovit A.D."/>
            <person name="Santos A.J."/>
        </authorList>
    </citation>
    <scope>NUCLEOTIDE SEQUENCE</scope>
    <source>
        <tissue evidence="1">Shoot tissue taken approximately 20 cm above the soil surface</tissue>
    </source>
</reference>
<proteinExistence type="predicted"/>
<reference evidence="1" key="2">
    <citation type="journal article" date="2015" name="Data Brief">
        <title>Shoot transcriptome of the giant reed, Arundo donax.</title>
        <authorList>
            <person name="Barrero R.A."/>
            <person name="Guerrero F.D."/>
            <person name="Moolhuijzen P."/>
            <person name="Goolsby J.A."/>
            <person name="Tidwell J."/>
            <person name="Bellgard S.E."/>
            <person name="Bellgard M.I."/>
        </authorList>
    </citation>
    <scope>NUCLEOTIDE SEQUENCE</scope>
    <source>
        <tissue evidence="1">Shoot tissue taken approximately 20 cm above the soil surface</tissue>
    </source>
</reference>
<sequence length="39" mass="4332">MPVAISDFSLNDMLACCSFCPLRSLPSVLFLVGIQSNRW</sequence>
<name>A0A0A9EVQ2_ARUDO</name>
<dbReference type="EMBL" id="GBRH01195925">
    <property type="protein sequence ID" value="JAE01971.1"/>
    <property type="molecule type" value="Transcribed_RNA"/>
</dbReference>
<dbReference type="AlphaFoldDB" id="A0A0A9EVQ2"/>
<evidence type="ECO:0000313" key="1">
    <source>
        <dbReference type="EMBL" id="JAE01971.1"/>
    </source>
</evidence>
<accession>A0A0A9EVQ2</accession>
<protein>
    <submittedName>
        <fullName evidence="1">Uncharacterized protein</fullName>
    </submittedName>
</protein>